<dbReference type="EMBL" id="BOLY01000004">
    <property type="protein sequence ID" value="GIZ44285.1"/>
    <property type="molecule type" value="Genomic_DNA"/>
</dbReference>
<dbReference type="Proteomes" id="UP000825890">
    <property type="component" value="Unassembled WGS sequence"/>
</dbReference>
<keyword evidence="3" id="KW-1185">Reference proteome</keyword>
<feature type="chain" id="PRO_5040351949" evidence="1">
    <location>
        <begin position="17"/>
        <end position="231"/>
    </location>
</feature>
<name>A0A9P3CPJ5_9PEZI</name>
<dbReference type="OrthoDB" id="4820608at2759"/>
<evidence type="ECO:0000313" key="2">
    <source>
        <dbReference type="EMBL" id="GIZ44285.1"/>
    </source>
</evidence>
<dbReference type="RefSeq" id="XP_044658772.1">
    <property type="nucleotide sequence ID" value="XM_044802837.1"/>
</dbReference>
<comment type="caution">
    <text evidence="2">The sequence shown here is derived from an EMBL/GenBank/DDBJ whole genome shotgun (WGS) entry which is preliminary data.</text>
</comment>
<protein>
    <submittedName>
        <fullName evidence="2">Uncharacterized protein</fullName>
    </submittedName>
</protein>
<sequence length="231" mass="24188">MARLLSLAAFITYVLAAALDTRQAGPGLRTDNYDSLTTVPAAPQLSLVGQYNGLDYKGWTVAQGGLPLPNICLLGDRLCLATFSYGLKPQSPAKIAATALVQTITQIGLVSLRPFGTISAAPSSGVNSYNLISFYFGCIGNTGESLVSFSSRCTISVTGFYTTGVQAPTLKFTFVPTSATEAPLTKAVLPASYSASLAGLKNVTIGIVEADWTSTLTILGIDDLVHLNRVI</sequence>
<keyword evidence="1" id="KW-0732">Signal</keyword>
<proteinExistence type="predicted"/>
<evidence type="ECO:0000313" key="3">
    <source>
        <dbReference type="Proteomes" id="UP000825890"/>
    </source>
</evidence>
<organism evidence="2 3">
    <name type="scientific">Cercospora kikuchii</name>
    <dbReference type="NCBI Taxonomy" id="84275"/>
    <lineage>
        <taxon>Eukaryota</taxon>
        <taxon>Fungi</taxon>
        <taxon>Dikarya</taxon>
        <taxon>Ascomycota</taxon>
        <taxon>Pezizomycotina</taxon>
        <taxon>Dothideomycetes</taxon>
        <taxon>Dothideomycetidae</taxon>
        <taxon>Mycosphaerellales</taxon>
        <taxon>Mycosphaerellaceae</taxon>
        <taxon>Cercospora</taxon>
    </lineage>
</organism>
<dbReference type="GeneID" id="68293063"/>
<feature type="signal peptide" evidence="1">
    <location>
        <begin position="1"/>
        <end position="16"/>
    </location>
</feature>
<gene>
    <name evidence="2" type="ORF">CKM354_000748800</name>
</gene>
<evidence type="ECO:0000256" key="1">
    <source>
        <dbReference type="SAM" id="SignalP"/>
    </source>
</evidence>
<accession>A0A9P3CPJ5</accession>
<dbReference type="AlphaFoldDB" id="A0A9P3CPJ5"/>
<reference evidence="2 3" key="1">
    <citation type="submission" date="2021-01" db="EMBL/GenBank/DDBJ databases">
        <title>Cercospora kikuchii MAFF 305040 whole genome shotgun sequence.</title>
        <authorList>
            <person name="Kashiwa T."/>
            <person name="Suzuki T."/>
        </authorList>
    </citation>
    <scope>NUCLEOTIDE SEQUENCE [LARGE SCALE GENOMIC DNA]</scope>
    <source>
        <strain evidence="2 3">MAFF 305040</strain>
    </source>
</reference>